<dbReference type="Proteomes" id="UP001169027">
    <property type="component" value="Unassembled WGS sequence"/>
</dbReference>
<comment type="caution">
    <text evidence="1">The sequence shown here is derived from an EMBL/GenBank/DDBJ whole genome shotgun (WGS) entry which is preliminary data.</text>
</comment>
<sequence length="50" mass="5656">MLLPSITCSHLHDNKGRAASADKDIQLLSRMFRLARVRWGLTTFNPCEAI</sequence>
<keyword evidence="2" id="KW-1185">Reference proteome</keyword>
<gene>
    <name evidence="1" type="ORF">Q2T77_28225</name>
</gene>
<reference evidence="1" key="1">
    <citation type="submission" date="2023-06" db="EMBL/GenBank/DDBJ databases">
        <authorList>
            <person name="Jiang Y."/>
            <person name="Liu Q."/>
        </authorList>
    </citation>
    <scope>NUCLEOTIDE SEQUENCE</scope>
    <source>
        <strain evidence="1">CGMCC 1.12090</strain>
    </source>
</reference>
<dbReference type="EMBL" id="JAUKVY010000025">
    <property type="protein sequence ID" value="MDO1536180.1"/>
    <property type="molecule type" value="Genomic_DNA"/>
</dbReference>
<organism evidence="1 2">
    <name type="scientific">Variovorax ginsengisoli</name>
    <dbReference type="NCBI Taxonomy" id="363844"/>
    <lineage>
        <taxon>Bacteria</taxon>
        <taxon>Pseudomonadati</taxon>
        <taxon>Pseudomonadota</taxon>
        <taxon>Betaproteobacteria</taxon>
        <taxon>Burkholderiales</taxon>
        <taxon>Comamonadaceae</taxon>
        <taxon>Variovorax</taxon>
    </lineage>
</organism>
<evidence type="ECO:0000313" key="2">
    <source>
        <dbReference type="Proteomes" id="UP001169027"/>
    </source>
</evidence>
<name>A0ABT8SBK8_9BURK</name>
<protein>
    <submittedName>
        <fullName evidence="1">Uncharacterized protein</fullName>
    </submittedName>
</protein>
<dbReference type="RefSeq" id="WP_301814146.1">
    <property type="nucleotide sequence ID" value="NZ_JAUJZH010000025.1"/>
</dbReference>
<proteinExistence type="predicted"/>
<accession>A0ABT8SBK8</accession>
<evidence type="ECO:0000313" key="1">
    <source>
        <dbReference type="EMBL" id="MDO1536180.1"/>
    </source>
</evidence>